<evidence type="ECO:0000313" key="3">
    <source>
        <dbReference type="Proteomes" id="UP001530377"/>
    </source>
</evidence>
<proteinExistence type="predicted"/>
<reference evidence="2 3" key="1">
    <citation type="submission" date="2024-10" db="EMBL/GenBank/DDBJ databases">
        <title>Updated reference genomes for cyclostephanoid diatoms.</title>
        <authorList>
            <person name="Roberts W.R."/>
            <person name="Alverson A.J."/>
        </authorList>
    </citation>
    <scope>NUCLEOTIDE SEQUENCE [LARGE SCALE GENOMIC DNA]</scope>
    <source>
        <strain evidence="2 3">AJA228-03</strain>
    </source>
</reference>
<feature type="non-terminal residue" evidence="2">
    <location>
        <position position="1"/>
    </location>
</feature>
<dbReference type="AlphaFoldDB" id="A0ABD3RSS2"/>
<organism evidence="2 3">
    <name type="scientific">Cyclostephanos tholiformis</name>
    <dbReference type="NCBI Taxonomy" id="382380"/>
    <lineage>
        <taxon>Eukaryota</taxon>
        <taxon>Sar</taxon>
        <taxon>Stramenopiles</taxon>
        <taxon>Ochrophyta</taxon>
        <taxon>Bacillariophyta</taxon>
        <taxon>Coscinodiscophyceae</taxon>
        <taxon>Thalassiosirophycidae</taxon>
        <taxon>Stephanodiscales</taxon>
        <taxon>Stephanodiscaceae</taxon>
        <taxon>Cyclostephanos</taxon>
    </lineage>
</organism>
<protein>
    <submittedName>
        <fullName evidence="2">Uncharacterized protein</fullName>
    </submittedName>
</protein>
<keyword evidence="3" id="KW-1185">Reference proteome</keyword>
<evidence type="ECO:0000313" key="2">
    <source>
        <dbReference type="EMBL" id="KAL3815908.1"/>
    </source>
</evidence>
<evidence type="ECO:0000256" key="1">
    <source>
        <dbReference type="SAM" id="MobiDB-lite"/>
    </source>
</evidence>
<sequence>LWGSERRRGGRPFWTDIDTLATLLLGRKRARGEGFSIMETESTSADRNTPELFVHVRFEVPATASSAGGDGMLDDDDDGTYDAGGLPAESRVAITEQHFDLSNCKTAMIGLPVGLGPVKPEPGDYAYSGMHDHGPLPPPREGGQFADIIGLVRAAKAASDAYLTDLIEREKTSTTTTTQVSAAGGIIKGAKHKRKRP</sequence>
<comment type="caution">
    <text evidence="2">The sequence shown here is derived from an EMBL/GenBank/DDBJ whole genome shotgun (WGS) entry which is preliminary data.</text>
</comment>
<accession>A0ABD3RSS2</accession>
<gene>
    <name evidence="2" type="ORF">ACHAXA_005756</name>
</gene>
<name>A0ABD3RSS2_9STRA</name>
<dbReference type="EMBL" id="JALLPB020000176">
    <property type="protein sequence ID" value="KAL3815908.1"/>
    <property type="molecule type" value="Genomic_DNA"/>
</dbReference>
<feature type="region of interest" description="Disordered" evidence="1">
    <location>
        <begin position="175"/>
        <end position="197"/>
    </location>
</feature>
<dbReference type="Proteomes" id="UP001530377">
    <property type="component" value="Unassembled WGS sequence"/>
</dbReference>